<name>A0AAV0AKV5_PHAPC</name>
<evidence type="ECO:0000313" key="1">
    <source>
        <dbReference type="EMBL" id="CAH7669210.1"/>
    </source>
</evidence>
<reference evidence="1" key="1">
    <citation type="submission" date="2022-06" db="EMBL/GenBank/DDBJ databases">
        <authorList>
            <consortium name="SYNGENTA / RWTH Aachen University"/>
        </authorList>
    </citation>
    <scope>NUCLEOTIDE SEQUENCE</scope>
</reference>
<keyword evidence="2" id="KW-1185">Reference proteome</keyword>
<organism evidence="1 2">
    <name type="scientific">Phakopsora pachyrhizi</name>
    <name type="common">Asian soybean rust disease fungus</name>
    <dbReference type="NCBI Taxonomy" id="170000"/>
    <lineage>
        <taxon>Eukaryota</taxon>
        <taxon>Fungi</taxon>
        <taxon>Dikarya</taxon>
        <taxon>Basidiomycota</taxon>
        <taxon>Pucciniomycotina</taxon>
        <taxon>Pucciniomycetes</taxon>
        <taxon>Pucciniales</taxon>
        <taxon>Phakopsoraceae</taxon>
        <taxon>Phakopsora</taxon>
    </lineage>
</organism>
<dbReference type="Proteomes" id="UP001153365">
    <property type="component" value="Unassembled WGS sequence"/>
</dbReference>
<protein>
    <submittedName>
        <fullName evidence="1">Uncharacterized protein</fullName>
    </submittedName>
</protein>
<gene>
    <name evidence="1" type="ORF">PPACK8108_LOCUS3791</name>
</gene>
<dbReference type="EMBL" id="CALTRL010000671">
    <property type="protein sequence ID" value="CAH7669210.1"/>
    <property type="molecule type" value="Genomic_DNA"/>
</dbReference>
<proteinExistence type="predicted"/>
<comment type="caution">
    <text evidence="1">The sequence shown here is derived from an EMBL/GenBank/DDBJ whole genome shotgun (WGS) entry which is preliminary data.</text>
</comment>
<accession>A0AAV0AKV5</accession>
<evidence type="ECO:0000313" key="2">
    <source>
        <dbReference type="Proteomes" id="UP001153365"/>
    </source>
</evidence>
<sequence>MSASLSQSQPNCSCVHQSSLGFLTFTESLEDAATINLKDIRTFTNLASVNFTAVVPWVPVEHLVPKEM</sequence>
<dbReference type="AlphaFoldDB" id="A0AAV0AKV5"/>